<organism evidence="9 10">
    <name type="scientific">Streptomyces chattanoogensis</name>
    <dbReference type="NCBI Taxonomy" id="66876"/>
    <lineage>
        <taxon>Bacteria</taxon>
        <taxon>Bacillati</taxon>
        <taxon>Actinomycetota</taxon>
        <taxon>Actinomycetes</taxon>
        <taxon>Kitasatosporales</taxon>
        <taxon>Streptomycetaceae</taxon>
        <taxon>Streptomyces</taxon>
    </lineage>
</organism>
<feature type="transmembrane region" description="Helical" evidence="8">
    <location>
        <begin position="232"/>
        <end position="251"/>
    </location>
</feature>
<evidence type="ECO:0000256" key="5">
    <source>
        <dbReference type="ARBA" id="ARBA00022692"/>
    </source>
</evidence>
<feature type="transmembrane region" description="Helical" evidence="8">
    <location>
        <begin position="138"/>
        <end position="168"/>
    </location>
</feature>
<dbReference type="PANTHER" id="PTHR30269:SF0">
    <property type="entry name" value="MEMBRANE TRANSPORTER PROTEIN YFCA-RELATED"/>
    <property type="match status" value="1"/>
</dbReference>
<dbReference type="RefSeq" id="WP_053928174.1">
    <property type="nucleotide sequence ID" value="NZ_LGKG01000207.1"/>
</dbReference>
<name>A0A0N0GUI6_9ACTN</name>
<keyword evidence="6 8" id="KW-1133">Transmembrane helix</keyword>
<evidence type="ECO:0000256" key="7">
    <source>
        <dbReference type="ARBA" id="ARBA00023136"/>
    </source>
</evidence>
<dbReference type="PATRIC" id="fig|66876.3.peg.8543"/>
<feature type="transmembrane region" description="Helical" evidence="8">
    <location>
        <begin position="206"/>
        <end position="226"/>
    </location>
</feature>
<gene>
    <name evidence="9" type="ORF">ADL29_38910</name>
</gene>
<dbReference type="InterPro" id="IPR052017">
    <property type="entry name" value="TSUP"/>
</dbReference>
<keyword evidence="7 8" id="KW-0472">Membrane</keyword>
<keyword evidence="3" id="KW-0813">Transport</keyword>
<proteinExistence type="inferred from homology"/>
<feature type="transmembrane region" description="Helical" evidence="8">
    <location>
        <begin position="73"/>
        <end position="95"/>
    </location>
</feature>
<keyword evidence="4 8" id="KW-1003">Cell membrane</keyword>
<comment type="caution">
    <text evidence="9">The sequence shown here is derived from an EMBL/GenBank/DDBJ whole genome shotgun (WGS) entry which is preliminary data.</text>
</comment>
<dbReference type="EMBL" id="LGKG01000207">
    <property type="protein sequence ID" value="KPC58419.1"/>
    <property type="molecule type" value="Genomic_DNA"/>
</dbReference>
<feature type="transmembrane region" description="Helical" evidence="8">
    <location>
        <begin position="180"/>
        <end position="199"/>
    </location>
</feature>
<feature type="transmembrane region" description="Helical" evidence="8">
    <location>
        <begin position="43"/>
        <end position="61"/>
    </location>
</feature>
<keyword evidence="10" id="KW-1185">Reference proteome</keyword>
<reference evidence="10" key="1">
    <citation type="submission" date="2015-07" db="EMBL/GenBank/DDBJ databases">
        <authorList>
            <person name="Ju K.-S."/>
            <person name="Doroghazi J.R."/>
            <person name="Metcalf W.W."/>
        </authorList>
    </citation>
    <scope>NUCLEOTIDE SEQUENCE [LARGE SCALE GENOMIC DNA]</scope>
    <source>
        <strain evidence="10">NRRL ISP-5002</strain>
    </source>
</reference>
<dbReference type="AlphaFoldDB" id="A0A0N0GUI6"/>
<comment type="subcellular location">
    <subcellularLocation>
        <location evidence="1 8">Cell membrane</location>
        <topology evidence="1 8">Multi-pass membrane protein</topology>
    </subcellularLocation>
</comment>
<evidence type="ECO:0000256" key="8">
    <source>
        <dbReference type="RuleBase" id="RU363041"/>
    </source>
</evidence>
<evidence type="ECO:0000256" key="2">
    <source>
        <dbReference type="ARBA" id="ARBA00009142"/>
    </source>
</evidence>
<dbReference type="PANTHER" id="PTHR30269">
    <property type="entry name" value="TRANSMEMBRANE PROTEIN YFCA"/>
    <property type="match status" value="1"/>
</dbReference>
<comment type="similarity">
    <text evidence="2 8">Belongs to the 4-toluene sulfonate uptake permease (TSUP) (TC 2.A.102) family.</text>
</comment>
<evidence type="ECO:0000256" key="1">
    <source>
        <dbReference type="ARBA" id="ARBA00004651"/>
    </source>
</evidence>
<sequence>MSELLIVLLAGAAAGVLNAVGGGGKFVALPALVAVGLPPVTANASSTIALVPGAVVSASVYRRELTPVGGASTTALTTISMAGSGVGAGLMLALPAASFEAAVPWLLAFATLLLAFGRRLSRALSTALGRPVGMSARAVLIGQFFLGIYGGYFGGAVGIMMLAVWSVGLGLDAAVSNPMRVTQLAAIYLSATVLLLITSDALGSPLVLATMLVGAAAGGFGGAHLARRLPAWLLRGALLTTAAITTVLYFLRS</sequence>
<evidence type="ECO:0000313" key="9">
    <source>
        <dbReference type="EMBL" id="KPC58419.1"/>
    </source>
</evidence>
<evidence type="ECO:0000256" key="4">
    <source>
        <dbReference type="ARBA" id="ARBA00022475"/>
    </source>
</evidence>
<evidence type="ECO:0000256" key="6">
    <source>
        <dbReference type="ARBA" id="ARBA00022989"/>
    </source>
</evidence>
<dbReference type="Pfam" id="PF01925">
    <property type="entry name" value="TauE"/>
    <property type="match status" value="1"/>
</dbReference>
<evidence type="ECO:0000256" key="3">
    <source>
        <dbReference type="ARBA" id="ARBA00022448"/>
    </source>
</evidence>
<protein>
    <recommendedName>
        <fullName evidence="8">Probable membrane transporter protein</fullName>
    </recommendedName>
</protein>
<feature type="transmembrane region" description="Helical" evidence="8">
    <location>
        <begin position="101"/>
        <end position="117"/>
    </location>
</feature>
<dbReference type="Proteomes" id="UP000037982">
    <property type="component" value="Unassembled WGS sequence"/>
</dbReference>
<accession>A0A0N0GUI6</accession>
<dbReference type="InterPro" id="IPR002781">
    <property type="entry name" value="TM_pro_TauE-like"/>
</dbReference>
<evidence type="ECO:0000313" key="10">
    <source>
        <dbReference type="Proteomes" id="UP000037982"/>
    </source>
</evidence>
<keyword evidence="5 8" id="KW-0812">Transmembrane</keyword>
<dbReference type="GO" id="GO:0005886">
    <property type="term" value="C:plasma membrane"/>
    <property type="evidence" value="ECO:0007669"/>
    <property type="project" value="UniProtKB-SubCell"/>
</dbReference>